<organism evidence="3 4">
    <name type="scientific">Oceanobacillus locisalsi</name>
    <dbReference type="NCBI Taxonomy" id="546107"/>
    <lineage>
        <taxon>Bacteria</taxon>
        <taxon>Bacillati</taxon>
        <taxon>Bacillota</taxon>
        <taxon>Bacilli</taxon>
        <taxon>Bacillales</taxon>
        <taxon>Bacillaceae</taxon>
        <taxon>Oceanobacillus</taxon>
    </lineage>
</organism>
<dbReference type="Proteomes" id="UP001597041">
    <property type="component" value="Unassembled WGS sequence"/>
</dbReference>
<dbReference type="PANTHER" id="PTHR43355:SF2">
    <property type="entry name" value="FLAVIN REDUCTASE (NADPH)"/>
    <property type="match status" value="1"/>
</dbReference>
<feature type="domain" description="NAD(P)-binding" evidence="2">
    <location>
        <begin position="8"/>
        <end position="189"/>
    </location>
</feature>
<keyword evidence="4" id="KW-1185">Reference proteome</keyword>
<dbReference type="Gene3D" id="3.40.50.720">
    <property type="entry name" value="NAD(P)-binding Rossmann-like Domain"/>
    <property type="match status" value="1"/>
</dbReference>
<sequence length="213" mass="23603">MQHVMIIGANGRTAREIIPRLQEQIDVKLTLFLRQAERVQDKASQDITIVDGDARNIEELKAALKGQDIVINAMGGMDLGDTTETLGQAMTESGVKRIIAINAGGIYDELPEPFNTWDFEMVGSTRPINLKAAEAIEHSSLDYTILRPVWLTNKPITDVQLTDKGEMYKGTETSRASLAQFISEIVENPERYKNENVGISQPNTDGDKPAAFR</sequence>
<dbReference type="CDD" id="cd05267">
    <property type="entry name" value="SDR_a6"/>
    <property type="match status" value="1"/>
</dbReference>
<dbReference type="InterPro" id="IPR036291">
    <property type="entry name" value="NAD(P)-bd_dom_sf"/>
</dbReference>
<accession>A0ABW3NJ67</accession>
<evidence type="ECO:0000313" key="3">
    <source>
        <dbReference type="EMBL" id="MFD1066581.1"/>
    </source>
</evidence>
<evidence type="ECO:0000259" key="2">
    <source>
        <dbReference type="Pfam" id="PF13460"/>
    </source>
</evidence>
<proteinExistence type="predicted"/>
<dbReference type="Pfam" id="PF13460">
    <property type="entry name" value="NAD_binding_10"/>
    <property type="match status" value="1"/>
</dbReference>
<feature type="region of interest" description="Disordered" evidence="1">
    <location>
        <begin position="193"/>
        <end position="213"/>
    </location>
</feature>
<comment type="caution">
    <text evidence="3">The sequence shown here is derived from an EMBL/GenBank/DDBJ whole genome shotgun (WGS) entry which is preliminary data.</text>
</comment>
<dbReference type="PANTHER" id="PTHR43355">
    <property type="entry name" value="FLAVIN REDUCTASE (NADPH)"/>
    <property type="match status" value="1"/>
</dbReference>
<protein>
    <submittedName>
        <fullName evidence="3">SDR family oxidoreductase</fullName>
    </submittedName>
</protein>
<evidence type="ECO:0000256" key="1">
    <source>
        <dbReference type="SAM" id="MobiDB-lite"/>
    </source>
</evidence>
<gene>
    <name evidence="3" type="ORF">ACFQ19_11155</name>
</gene>
<dbReference type="RefSeq" id="WP_379592158.1">
    <property type="nucleotide sequence ID" value="NZ_JBHTKK010000012.1"/>
</dbReference>
<dbReference type="EMBL" id="JBHTKK010000012">
    <property type="protein sequence ID" value="MFD1066581.1"/>
    <property type="molecule type" value="Genomic_DNA"/>
</dbReference>
<dbReference type="InterPro" id="IPR051606">
    <property type="entry name" value="Polyketide_Oxido-like"/>
</dbReference>
<reference evidence="4" key="1">
    <citation type="journal article" date="2019" name="Int. J. Syst. Evol. Microbiol.">
        <title>The Global Catalogue of Microorganisms (GCM) 10K type strain sequencing project: providing services to taxonomists for standard genome sequencing and annotation.</title>
        <authorList>
            <consortium name="The Broad Institute Genomics Platform"/>
            <consortium name="The Broad Institute Genome Sequencing Center for Infectious Disease"/>
            <person name="Wu L."/>
            <person name="Ma J."/>
        </authorList>
    </citation>
    <scope>NUCLEOTIDE SEQUENCE [LARGE SCALE GENOMIC DNA]</scope>
    <source>
        <strain evidence="4">CCUG 56608</strain>
    </source>
</reference>
<evidence type="ECO:0000313" key="4">
    <source>
        <dbReference type="Proteomes" id="UP001597041"/>
    </source>
</evidence>
<dbReference type="InterPro" id="IPR016040">
    <property type="entry name" value="NAD(P)-bd_dom"/>
</dbReference>
<name>A0ABW3NJ67_9BACI</name>
<dbReference type="SUPFAM" id="SSF51735">
    <property type="entry name" value="NAD(P)-binding Rossmann-fold domains"/>
    <property type="match status" value="1"/>
</dbReference>